<organism evidence="2 3">
    <name type="scientific">Hyphomicrobium nitrativorans NL23</name>
    <dbReference type="NCBI Taxonomy" id="1029756"/>
    <lineage>
        <taxon>Bacteria</taxon>
        <taxon>Pseudomonadati</taxon>
        <taxon>Pseudomonadota</taxon>
        <taxon>Alphaproteobacteria</taxon>
        <taxon>Hyphomicrobiales</taxon>
        <taxon>Hyphomicrobiaceae</taxon>
        <taxon>Hyphomicrobium</taxon>
    </lineage>
</organism>
<feature type="domain" description="HTH cro/C1-type" evidence="1">
    <location>
        <begin position="19"/>
        <end position="81"/>
    </location>
</feature>
<dbReference type="CDD" id="cd00093">
    <property type="entry name" value="HTH_XRE"/>
    <property type="match status" value="1"/>
</dbReference>
<gene>
    <name evidence="2" type="ORF">W911_06005</name>
</gene>
<keyword evidence="3" id="KW-1185">Reference proteome</keyword>
<name>V5SDM0_9HYPH</name>
<dbReference type="Proteomes" id="UP000018542">
    <property type="component" value="Chromosome"/>
</dbReference>
<dbReference type="InterPro" id="IPR010982">
    <property type="entry name" value="Lambda_DNA-bd_dom_sf"/>
</dbReference>
<protein>
    <submittedName>
        <fullName evidence="2">Transcriptional regulator</fullName>
    </submittedName>
</protein>
<dbReference type="KEGG" id="hni:W911_06005"/>
<dbReference type="HOGENOM" id="CLU_2369067_0_0_5"/>
<dbReference type="InterPro" id="IPR001387">
    <property type="entry name" value="Cro/C1-type_HTH"/>
</dbReference>
<dbReference type="SMART" id="SM00530">
    <property type="entry name" value="HTH_XRE"/>
    <property type="match status" value="1"/>
</dbReference>
<dbReference type="AlphaFoldDB" id="V5SDM0"/>
<dbReference type="Pfam" id="PF13443">
    <property type="entry name" value="HTH_26"/>
    <property type="match status" value="1"/>
</dbReference>
<dbReference type="RefSeq" id="WP_023786598.1">
    <property type="nucleotide sequence ID" value="NC_022997.1"/>
</dbReference>
<evidence type="ECO:0000313" key="3">
    <source>
        <dbReference type="Proteomes" id="UP000018542"/>
    </source>
</evidence>
<accession>V5SDM0</accession>
<evidence type="ECO:0000313" key="2">
    <source>
        <dbReference type="EMBL" id="AHB48049.1"/>
    </source>
</evidence>
<dbReference type="PATRIC" id="fig|1029756.8.peg.1257"/>
<dbReference type="GO" id="GO:0003677">
    <property type="term" value="F:DNA binding"/>
    <property type="evidence" value="ECO:0007669"/>
    <property type="project" value="InterPro"/>
</dbReference>
<sequence length="95" mass="10701">MFSDSDIFNNLDADTMLIRLREMMDAYEARTGEHLTYGELAARTELSRSTIESMATRPSYNASLDTIERICVALHCQPGELLKLDTDQGGGNERR</sequence>
<dbReference type="SUPFAM" id="SSF47413">
    <property type="entry name" value="lambda repressor-like DNA-binding domains"/>
    <property type="match status" value="1"/>
</dbReference>
<dbReference type="Gene3D" id="1.10.260.40">
    <property type="entry name" value="lambda repressor-like DNA-binding domains"/>
    <property type="match status" value="1"/>
</dbReference>
<reference evidence="2 3" key="1">
    <citation type="journal article" date="2014" name="Genome Announc.">
        <title>Complete Genome Sequence of Hyphomicrobium nitrativorans Strain NL23, a Denitrifying Bacterium Isolated from Biofilm of a Methanol-Fed Denitrification System Treating Seawater at the Montreal Biodome.</title>
        <authorList>
            <person name="Martineau C."/>
            <person name="Villeneuve C."/>
            <person name="Mauffrey F."/>
            <person name="Villemur R."/>
        </authorList>
    </citation>
    <scope>NUCLEOTIDE SEQUENCE [LARGE SCALE GENOMIC DNA]</scope>
    <source>
        <strain evidence="2">NL23</strain>
    </source>
</reference>
<proteinExistence type="predicted"/>
<evidence type="ECO:0000259" key="1">
    <source>
        <dbReference type="SMART" id="SM00530"/>
    </source>
</evidence>
<dbReference type="EMBL" id="CP006912">
    <property type="protein sequence ID" value="AHB48049.1"/>
    <property type="molecule type" value="Genomic_DNA"/>
</dbReference>